<dbReference type="AlphaFoldDB" id="A0A0N4WHM7"/>
<proteinExistence type="predicted"/>
<reference evidence="1 2" key="2">
    <citation type="submission" date="2018-11" db="EMBL/GenBank/DDBJ databases">
        <authorList>
            <consortium name="Pathogen Informatics"/>
        </authorList>
    </citation>
    <scope>NUCLEOTIDE SEQUENCE [LARGE SCALE GENOMIC DNA]</scope>
    <source>
        <strain evidence="1 2">MHpl1</strain>
    </source>
</reference>
<dbReference type="WBParaSite" id="HPLM_0001040601-mRNA-1">
    <property type="protein sequence ID" value="HPLM_0001040601-mRNA-1"/>
    <property type="gene ID" value="HPLM_0001040601"/>
</dbReference>
<keyword evidence="2" id="KW-1185">Reference proteome</keyword>
<evidence type="ECO:0000313" key="1">
    <source>
        <dbReference type="EMBL" id="VDO40027.1"/>
    </source>
</evidence>
<dbReference type="STRING" id="6290.A0A0N4WHM7"/>
<name>A0A0N4WHM7_HAEPC</name>
<reference evidence="3" key="1">
    <citation type="submission" date="2017-02" db="UniProtKB">
        <authorList>
            <consortium name="WormBaseParasite"/>
        </authorList>
    </citation>
    <scope>IDENTIFICATION</scope>
</reference>
<dbReference type="Gene3D" id="2.10.110.10">
    <property type="entry name" value="Cysteine Rich Protein"/>
    <property type="match status" value="1"/>
</dbReference>
<gene>
    <name evidence="1" type="ORF">HPLM_LOCUS10398</name>
</gene>
<protein>
    <submittedName>
        <fullName evidence="3">Phorbol-ester/DAG-type domain-containing protein</fullName>
    </submittedName>
</protein>
<dbReference type="Proteomes" id="UP000268014">
    <property type="component" value="Unassembled WGS sequence"/>
</dbReference>
<sequence>MADTRQDDAAYVLGRIWHLKHLFCMICKAPVTVSGCRACPQDGCSPICIDCYMETQHPCCEGTLTKLTLITTTCRSSSRLPHPHSSLGRLRAGFFQDRKAEHYSFAQRHEHYTCTLHVSRILGQVKMEACMYDFCAL</sequence>
<evidence type="ECO:0000313" key="3">
    <source>
        <dbReference type="WBParaSite" id="HPLM_0001040601-mRNA-1"/>
    </source>
</evidence>
<evidence type="ECO:0000313" key="2">
    <source>
        <dbReference type="Proteomes" id="UP000268014"/>
    </source>
</evidence>
<organism evidence="3">
    <name type="scientific">Haemonchus placei</name>
    <name type="common">Barber's pole worm</name>
    <dbReference type="NCBI Taxonomy" id="6290"/>
    <lineage>
        <taxon>Eukaryota</taxon>
        <taxon>Metazoa</taxon>
        <taxon>Ecdysozoa</taxon>
        <taxon>Nematoda</taxon>
        <taxon>Chromadorea</taxon>
        <taxon>Rhabditida</taxon>
        <taxon>Rhabditina</taxon>
        <taxon>Rhabditomorpha</taxon>
        <taxon>Strongyloidea</taxon>
        <taxon>Trichostrongylidae</taxon>
        <taxon>Haemonchus</taxon>
    </lineage>
</organism>
<dbReference type="EMBL" id="UZAF01017284">
    <property type="protein sequence ID" value="VDO40027.1"/>
    <property type="molecule type" value="Genomic_DNA"/>
</dbReference>
<dbReference type="OrthoDB" id="1112565at2759"/>
<accession>A0A0N4WHM7</accession>